<protein>
    <submittedName>
        <fullName evidence="1">Uncharacterized protein</fullName>
    </submittedName>
</protein>
<organism evidence="1 2">
    <name type="scientific">Blastopirellula sediminis</name>
    <dbReference type="NCBI Taxonomy" id="2894196"/>
    <lineage>
        <taxon>Bacteria</taxon>
        <taxon>Pseudomonadati</taxon>
        <taxon>Planctomycetota</taxon>
        <taxon>Planctomycetia</taxon>
        <taxon>Pirellulales</taxon>
        <taxon>Pirellulaceae</taxon>
        <taxon>Blastopirellula</taxon>
    </lineage>
</organism>
<proteinExistence type="predicted"/>
<evidence type="ECO:0000313" key="1">
    <source>
        <dbReference type="EMBL" id="MCC9630292.1"/>
    </source>
</evidence>
<comment type="caution">
    <text evidence="1">The sequence shown here is derived from an EMBL/GenBank/DDBJ whole genome shotgun (WGS) entry which is preliminary data.</text>
</comment>
<reference evidence="1" key="1">
    <citation type="submission" date="2021-11" db="EMBL/GenBank/DDBJ databases">
        <title>Genome sequence.</title>
        <authorList>
            <person name="Sun Q."/>
        </authorList>
    </citation>
    <scope>NUCLEOTIDE SEQUENCE</scope>
    <source>
        <strain evidence="1">JC732</strain>
    </source>
</reference>
<gene>
    <name evidence="1" type="ORF">LOC68_18000</name>
</gene>
<dbReference type="AlphaFoldDB" id="A0A9X1MQQ0"/>
<dbReference type="RefSeq" id="WP_230221301.1">
    <property type="nucleotide sequence ID" value="NZ_JAJKFT010000010.1"/>
</dbReference>
<dbReference type="Proteomes" id="UP001139103">
    <property type="component" value="Unassembled WGS sequence"/>
</dbReference>
<sequence length="482" mass="53217">MSHGFRSFNQTNKGISMYSPLGVRVNIKSQIMTSWEIRLAAPLEFPYNPRRGIIRTPKCNDSHRVGKLPGNSILARLAILFVVALGVCAKLHAQEIYRLPPVDGQPQEQQAVYNMPNDPPFRFDTTPISFESQQALPTPPESPEVVPLGPPVQIAPMQEEQQWEDWGTYQIPLNGCSTCGECRCEPCTATTRAGRFLWLIQHAVCCTDPCYEPAWRPLEDSAFFVASARPQGTMRFRWDAGWGLSTPDRAEFFWAKAGVGPTPTGLYVPDVDYMTLYQYTETGGKKFSATFEYRYIEVDPDGAPHGAGFGDMTIGTKTLLFDNGLFQVSFLMKTHMPAGRAYRGLGTGHVSLEPAVVVGIHLASESYLQMEVGEWIPIAADPTYGGSILHVASSFNHTLAYPAPSSPLIGTLELDTWSFQAGAYTNSLGVATSASGAMYAQTSAGIRWFICKDYDVGASIATGVTNQHWADYLFRTDFRVRF</sequence>
<accession>A0A9X1MQQ0</accession>
<dbReference type="EMBL" id="JAJKFT010000010">
    <property type="protein sequence ID" value="MCC9630292.1"/>
    <property type="molecule type" value="Genomic_DNA"/>
</dbReference>
<evidence type="ECO:0000313" key="2">
    <source>
        <dbReference type="Proteomes" id="UP001139103"/>
    </source>
</evidence>
<name>A0A9X1MQQ0_9BACT</name>
<keyword evidence="2" id="KW-1185">Reference proteome</keyword>